<accession>A0ABU5ZC38</accession>
<reference evidence="1 2" key="1">
    <citation type="submission" date="2023-12" db="EMBL/GenBank/DDBJ databases">
        <title>Genomic sequences of Capnocytophaga and Parvimonas strains.</title>
        <authorList>
            <person name="Watt R.M."/>
            <person name="Wang M."/>
            <person name="Yang T."/>
            <person name="Tong W.M."/>
        </authorList>
    </citation>
    <scope>NUCLEOTIDE SEQUENCE [LARGE SCALE GENOMIC DNA]</scope>
    <source>
        <strain evidence="1 2">CCUG 13096</strain>
    </source>
</reference>
<name>A0ABU5ZC38_9FLAO</name>
<proteinExistence type="predicted"/>
<protein>
    <submittedName>
        <fullName evidence="1">Uncharacterized protein</fullName>
    </submittedName>
</protein>
<keyword evidence="2" id="KW-1185">Reference proteome</keyword>
<comment type="caution">
    <text evidence="1">The sequence shown here is derived from an EMBL/GenBank/DDBJ whole genome shotgun (WGS) entry which is preliminary data.</text>
</comment>
<evidence type="ECO:0000313" key="2">
    <source>
        <dbReference type="Proteomes" id="UP001311730"/>
    </source>
</evidence>
<dbReference type="RefSeq" id="WP_323983509.1">
    <property type="nucleotide sequence ID" value="NZ_JAYKBW010000008.1"/>
</dbReference>
<sequence>MFHKIKYLSLFILNYYCYSQNCDGSITFKIVEEGKTILFNKEVKGGVIYDKSKTYTIKTTPILIRGTFLTEDFKEEMEKMVIDNLSCVYSEEIIIRNIKTNELMHIFFENVQYLLGSIDFEISFRKGFYFIDVMKYNNEIESIKILWKYKKDNTTN</sequence>
<evidence type="ECO:0000313" key="1">
    <source>
        <dbReference type="EMBL" id="MEB3075282.1"/>
    </source>
</evidence>
<dbReference type="Proteomes" id="UP001311730">
    <property type="component" value="Unassembled WGS sequence"/>
</dbReference>
<organism evidence="1 2">
    <name type="scientific">Capnocytophaga gingivalis</name>
    <dbReference type="NCBI Taxonomy" id="1017"/>
    <lineage>
        <taxon>Bacteria</taxon>
        <taxon>Pseudomonadati</taxon>
        <taxon>Bacteroidota</taxon>
        <taxon>Flavobacteriia</taxon>
        <taxon>Flavobacteriales</taxon>
        <taxon>Flavobacteriaceae</taxon>
        <taxon>Capnocytophaga</taxon>
    </lineage>
</organism>
<dbReference type="EMBL" id="JAYKBW010000008">
    <property type="protein sequence ID" value="MEB3075282.1"/>
    <property type="molecule type" value="Genomic_DNA"/>
</dbReference>
<gene>
    <name evidence="1" type="ORF">VJJ08_08220</name>
</gene>